<organism evidence="2 3">
    <name type="scientific">Araneus ventricosus</name>
    <name type="common">Orbweaver spider</name>
    <name type="synonym">Epeira ventricosa</name>
    <dbReference type="NCBI Taxonomy" id="182803"/>
    <lineage>
        <taxon>Eukaryota</taxon>
        <taxon>Metazoa</taxon>
        <taxon>Ecdysozoa</taxon>
        <taxon>Arthropoda</taxon>
        <taxon>Chelicerata</taxon>
        <taxon>Arachnida</taxon>
        <taxon>Araneae</taxon>
        <taxon>Araneomorphae</taxon>
        <taxon>Entelegynae</taxon>
        <taxon>Araneoidea</taxon>
        <taxon>Araneidae</taxon>
        <taxon>Araneus</taxon>
    </lineage>
</organism>
<dbReference type="GO" id="GO:0003677">
    <property type="term" value="F:DNA binding"/>
    <property type="evidence" value="ECO:0007669"/>
    <property type="project" value="TreeGrafter"/>
</dbReference>
<name>A0A4Y2MQU0_ARAVE</name>
<evidence type="ECO:0000313" key="2">
    <source>
        <dbReference type="EMBL" id="GBN28674.1"/>
    </source>
</evidence>
<dbReference type="InterPro" id="IPR004875">
    <property type="entry name" value="DDE_SF_endonuclease_dom"/>
</dbReference>
<dbReference type="PANTHER" id="PTHR19303:SF73">
    <property type="entry name" value="PROTEIN PDC2"/>
    <property type="match status" value="1"/>
</dbReference>
<feature type="domain" description="DDE-1" evidence="1">
    <location>
        <begin position="2"/>
        <end position="126"/>
    </location>
</feature>
<gene>
    <name evidence="2" type="primary">TIGD6_76</name>
    <name evidence="2" type="ORF">AVEN_268546_1</name>
</gene>
<dbReference type="InterPro" id="IPR050863">
    <property type="entry name" value="CenT-Element_Derived"/>
</dbReference>
<dbReference type="EMBL" id="BGPR01007673">
    <property type="protein sequence ID" value="GBN28674.1"/>
    <property type="molecule type" value="Genomic_DNA"/>
</dbReference>
<dbReference type="Proteomes" id="UP000499080">
    <property type="component" value="Unassembled WGS sequence"/>
</dbReference>
<accession>A0A4Y2MQU0</accession>
<dbReference type="AlphaFoldDB" id="A0A4Y2MQU0"/>
<reference evidence="2 3" key="1">
    <citation type="journal article" date="2019" name="Sci. Rep.">
        <title>Orb-weaving spider Araneus ventricosus genome elucidates the spidroin gene catalogue.</title>
        <authorList>
            <person name="Kono N."/>
            <person name="Nakamura H."/>
            <person name="Ohtoshi R."/>
            <person name="Moran D.A.P."/>
            <person name="Shinohara A."/>
            <person name="Yoshida Y."/>
            <person name="Fujiwara M."/>
            <person name="Mori M."/>
            <person name="Tomita M."/>
            <person name="Arakawa K."/>
        </authorList>
    </citation>
    <scope>NUCLEOTIDE SEQUENCE [LARGE SCALE GENOMIC DNA]</scope>
</reference>
<dbReference type="OrthoDB" id="6511064at2759"/>
<evidence type="ECO:0000259" key="1">
    <source>
        <dbReference type="Pfam" id="PF03184"/>
    </source>
</evidence>
<dbReference type="PANTHER" id="PTHR19303">
    <property type="entry name" value="TRANSPOSON"/>
    <property type="match status" value="1"/>
</dbReference>
<keyword evidence="3" id="KW-1185">Reference proteome</keyword>
<comment type="caution">
    <text evidence="2">The sequence shown here is derived from an EMBL/GenBank/DDBJ whole genome shotgun (WGS) entry which is preliminary data.</text>
</comment>
<sequence>MYKSNQKAWMTSEIFDDWLKGIDKEMAKKKRHILLFIENCNAHSNFPGLKNITVKFLPTNTTSKLQPLGQGIIRGCKVGYRAQIVRTLLDSIGEGKPCSSTNIVQSMRMADYAWRNITETTIKNCFIKAGFSKNKTTSETEEVDSIKRSIGEGEINPEHCIDTKGL</sequence>
<dbReference type="Pfam" id="PF03184">
    <property type="entry name" value="DDE_1"/>
    <property type="match status" value="1"/>
</dbReference>
<proteinExistence type="predicted"/>
<protein>
    <submittedName>
        <fullName evidence="2">Tigger transposable element-derived protein 6</fullName>
    </submittedName>
</protein>
<evidence type="ECO:0000313" key="3">
    <source>
        <dbReference type="Proteomes" id="UP000499080"/>
    </source>
</evidence>
<dbReference type="GO" id="GO:0005634">
    <property type="term" value="C:nucleus"/>
    <property type="evidence" value="ECO:0007669"/>
    <property type="project" value="TreeGrafter"/>
</dbReference>